<dbReference type="AlphaFoldDB" id="A0A557QXU4"/>
<evidence type="ECO:0000313" key="8">
    <source>
        <dbReference type="EMBL" id="TVO57738.1"/>
    </source>
</evidence>
<keyword evidence="9" id="KW-1185">Reference proteome</keyword>
<dbReference type="PROSITE" id="PS00211">
    <property type="entry name" value="ABC_TRANSPORTER_1"/>
    <property type="match status" value="1"/>
</dbReference>
<comment type="function">
    <text evidence="6">Part of the ABC transporter complex HmuTUV involved in hemin import. Responsible for energy coupling to the transport system.</text>
</comment>
<keyword evidence="2" id="KW-1003">Cell membrane</keyword>
<evidence type="ECO:0000256" key="1">
    <source>
        <dbReference type="ARBA" id="ARBA00022448"/>
    </source>
</evidence>
<evidence type="ECO:0000256" key="2">
    <source>
        <dbReference type="ARBA" id="ARBA00022475"/>
    </source>
</evidence>
<dbReference type="Proteomes" id="UP000319502">
    <property type="component" value="Unassembled WGS sequence"/>
</dbReference>
<accession>A0A557QXU4</accession>
<dbReference type="PROSITE" id="PS50893">
    <property type="entry name" value="ABC_TRANSPORTER_2"/>
    <property type="match status" value="1"/>
</dbReference>
<reference evidence="8 9" key="1">
    <citation type="submission" date="2019-07" db="EMBL/GenBank/DDBJ databases">
        <title>The pathways for chlorine oxyanion respiration interact through the shared metabolite chlorate.</title>
        <authorList>
            <person name="Barnum T.P."/>
            <person name="Cheng Y."/>
            <person name="Hill K.A."/>
            <person name="Lucas L.N."/>
            <person name="Carlson H.K."/>
            <person name="Coates J.D."/>
        </authorList>
    </citation>
    <scope>NUCLEOTIDE SEQUENCE [LARGE SCALE GENOMIC DNA]</scope>
    <source>
        <strain evidence="8 9">SFB-3</strain>
    </source>
</reference>
<dbReference type="Gene3D" id="3.40.50.300">
    <property type="entry name" value="P-loop containing nucleotide triphosphate hydrolases"/>
    <property type="match status" value="1"/>
</dbReference>
<feature type="domain" description="ABC transporter" evidence="7">
    <location>
        <begin position="9"/>
        <end position="244"/>
    </location>
</feature>
<sequence length="259" mass="28177">MKTDATPLLEADNLAVQIGERWICCDLSMRLMPGERLVLLGPNGAGKTTLLHALAGLREVQRGEVRLQGRALAEWPGRELAQVRGVQPQSQPDWFAATVMETALVGRHPHLGRWAWESGDDVRIAHEALICMGLDHMGERNILTLSGGERQRLAIASLLAQQPDLYLLDEPLSHLDLHYQVAVLAHFSALAQGGAGVVMVLHDLNLAARFADHVVLLDGSGKMVCGTADEVLQADVLSAAFGHPLRRHVIEGQVAFLLE</sequence>
<evidence type="ECO:0000256" key="6">
    <source>
        <dbReference type="ARBA" id="ARBA00037066"/>
    </source>
</evidence>
<dbReference type="PANTHER" id="PTHR42794:SF1">
    <property type="entry name" value="HEMIN IMPORT ATP-BINDING PROTEIN HMUV"/>
    <property type="match status" value="1"/>
</dbReference>
<proteinExistence type="predicted"/>
<dbReference type="SMART" id="SM00382">
    <property type="entry name" value="AAA"/>
    <property type="match status" value="1"/>
</dbReference>
<keyword evidence="4 8" id="KW-0067">ATP-binding</keyword>
<keyword evidence="1" id="KW-0813">Transport</keyword>
<evidence type="ECO:0000256" key="3">
    <source>
        <dbReference type="ARBA" id="ARBA00022741"/>
    </source>
</evidence>
<dbReference type="InterPro" id="IPR003439">
    <property type="entry name" value="ABC_transporter-like_ATP-bd"/>
</dbReference>
<dbReference type="InterPro" id="IPR027417">
    <property type="entry name" value="P-loop_NTPase"/>
</dbReference>
<dbReference type="RefSeq" id="WP_144309193.1">
    <property type="nucleotide sequence ID" value="NZ_VMNK01000006.1"/>
</dbReference>
<dbReference type="CDD" id="cd03214">
    <property type="entry name" value="ABC_Iron-Siderophores_B12_Hemin"/>
    <property type="match status" value="1"/>
</dbReference>
<dbReference type="GO" id="GO:0016887">
    <property type="term" value="F:ATP hydrolysis activity"/>
    <property type="evidence" value="ECO:0007669"/>
    <property type="project" value="InterPro"/>
</dbReference>
<name>A0A557QXU4_9RHOO</name>
<dbReference type="InterPro" id="IPR003593">
    <property type="entry name" value="AAA+_ATPase"/>
</dbReference>
<evidence type="ECO:0000256" key="5">
    <source>
        <dbReference type="ARBA" id="ARBA00022967"/>
    </source>
</evidence>
<dbReference type="OrthoDB" id="9781337at2"/>
<dbReference type="GO" id="GO:0005524">
    <property type="term" value="F:ATP binding"/>
    <property type="evidence" value="ECO:0007669"/>
    <property type="project" value="UniProtKB-KW"/>
</dbReference>
<evidence type="ECO:0000256" key="4">
    <source>
        <dbReference type="ARBA" id="ARBA00022840"/>
    </source>
</evidence>
<keyword evidence="3" id="KW-0547">Nucleotide-binding</keyword>
<dbReference type="SUPFAM" id="SSF52540">
    <property type="entry name" value="P-loop containing nucleoside triphosphate hydrolases"/>
    <property type="match status" value="1"/>
</dbReference>
<gene>
    <name evidence="8" type="ORF">FHP91_08710</name>
</gene>
<keyword evidence="5" id="KW-1278">Translocase</keyword>
<dbReference type="PANTHER" id="PTHR42794">
    <property type="entry name" value="HEMIN IMPORT ATP-BINDING PROTEIN HMUV"/>
    <property type="match status" value="1"/>
</dbReference>
<comment type="caution">
    <text evidence="8">The sequence shown here is derived from an EMBL/GenBank/DDBJ whole genome shotgun (WGS) entry which is preliminary data.</text>
</comment>
<keyword evidence="2" id="KW-0472">Membrane</keyword>
<evidence type="ECO:0000313" key="9">
    <source>
        <dbReference type="Proteomes" id="UP000319502"/>
    </source>
</evidence>
<evidence type="ECO:0000259" key="7">
    <source>
        <dbReference type="PROSITE" id="PS50893"/>
    </source>
</evidence>
<dbReference type="Pfam" id="PF00005">
    <property type="entry name" value="ABC_tran"/>
    <property type="match status" value="1"/>
</dbReference>
<dbReference type="EMBL" id="VMNK01000006">
    <property type="protein sequence ID" value="TVO57738.1"/>
    <property type="molecule type" value="Genomic_DNA"/>
</dbReference>
<dbReference type="InterPro" id="IPR017871">
    <property type="entry name" value="ABC_transporter-like_CS"/>
</dbReference>
<protein>
    <submittedName>
        <fullName evidence="8">ABC transporter ATP-binding protein</fullName>
    </submittedName>
</protein>
<organism evidence="8 9">
    <name type="scientific">Denitromonas halophila</name>
    <dbReference type="NCBI Taxonomy" id="1629404"/>
    <lineage>
        <taxon>Bacteria</taxon>
        <taxon>Pseudomonadati</taxon>
        <taxon>Pseudomonadota</taxon>
        <taxon>Betaproteobacteria</taxon>
        <taxon>Rhodocyclales</taxon>
        <taxon>Zoogloeaceae</taxon>
        <taxon>Denitromonas</taxon>
    </lineage>
</organism>